<evidence type="ECO:0000259" key="1">
    <source>
        <dbReference type="PROSITE" id="PS50835"/>
    </source>
</evidence>
<sequence>MSHVEYEKGHNYFNKSHCLSVERPLNVDERFTLVKELSRETFVKVGENVIIECLFVDPAIVVSWTAVNAYGQTIRISDDSSASNTSKTAIKILNASEDVGGSYTCHGALDGDIRKFSTSLTVRG</sequence>
<dbReference type="SMART" id="SM00409">
    <property type="entry name" value="IG"/>
    <property type="match status" value="1"/>
</dbReference>
<protein>
    <submittedName>
        <fullName evidence="3">Ig-like domain-containing protein</fullName>
    </submittedName>
</protein>
<dbReference type="InterPro" id="IPR013783">
    <property type="entry name" value="Ig-like_fold"/>
</dbReference>
<accession>A0A914RIE6</accession>
<evidence type="ECO:0000313" key="3">
    <source>
        <dbReference type="WBParaSite" id="PEQ_0000628301-mRNA-1"/>
    </source>
</evidence>
<dbReference type="InterPro" id="IPR036179">
    <property type="entry name" value="Ig-like_dom_sf"/>
</dbReference>
<keyword evidence="2" id="KW-1185">Reference proteome</keyword>
<dbReference type="Gene3D" id="2.60.40.10">
    <property type="entry name" value="Immunoglobulins"/>
    <property type="match status" value="1"/>
</dbReference>
<dbReference type="AlphaFoldDB" id="A0A914RIE6"/>
<dbReference type="PROSITE" id="PS50835">
    <property type="entry name" value="IG_LIKE"/>
    <property type="match status" value="1"/>
</dbReference>
<dbReference type="InterPro" id="IPR007110">
    <property type="entry name" value="Ig-like_dom"/>
</dbReference>
<dbReference type="WBParaSite" id="PEQ_0000628301-mRNA-1">
    <property type="protein sequence ID" value="PEQ_0000628301-mRNA-1"/>
    <property type="gene ID" value="PEQ_0000628301"/>
</dbReference>
<dbReference type="Proteomes" id="UP000887564">
    <property type="component" value="Unplaced"/>
</dbReference>
<organism evidence="2 3">
    <name type="scientific">Parascaris equorum</name>
    <name type="common">Equine roundworm</name>
    <dbReference type="NCBI Taxonomy" id="6256"/>
    <lineage>
        <taxon>Eukaryota</taxon>
        <taxon>Metazoa</taxon>
        <taxon>Ecdysozoa</taxon>
        <taxon>Nematoda</taxon>
        <taxon>Chromadorea</taxon>
        <taxon>Rhabditida</taxon>
        <taxon>Spirurina</taxon>
        <taxon>Ascaridomorpha</taxon>
        <taxon>Ascaridoidea</taxon>
        <taxon>Ascarididae</taxon>
        <taxon>Parascaris</taxon>
    </lineage>
</organism>
<reference evidence="3" key="1">
    <citation type="submission" date="2022-11" db="UniProtKB">
        <authorList>
            <consortium name="WormBaseParasite"/>
        </authorList>
    </citation>
    <scope>IDENTIFICATION</scope>
</reference>
<name>A0A914RIE6_PAREQ</name>
<dbReference type="InterPro" id="IPR003599">
    <property type="entry name" value="Ig_sub"/>
</dbReference>
<evidence type="ECO:0000313" key="2">
    <source>
        <dbReference type="Proteomes" id="UP000887564"/>
    </source>
</evidence>
<dbReference type="SUPFAM" id="SSF48726">
    <property type="entry name" value="Immunoglobulin"/>
    <property type="match status" value="1"/>
</dbReference>
<feature type="domain" description="Ig-like" evidence="1">
    <location>
        <begin position="29"/>
        <end position="121"/>
    </location>
</feature>
<proteinExistence type="predicted"/>